<feature type="binding site" evidence="16">
    <location>
        <position position="128"/>
    </location>
    <ligand>
        <name>ATP</name>
        <dbReference type="ChEBI" id="CHEBI:30616"/>
        <label>1</label>
    </ligand>
</feature>
<dbReference type="Gene3D" id="1.10.1030.10">
    <property type="entry name" value="Carbamoyl-phosphate synthetase, large subunit oligomerisation domain"/>
    <property type="match status" value="1"/>
</dbReference>
<dbReference type="KEGG" id="dai:Desaci_3716"/>
<feature type="binding site" evidence="16">
    <location>
        <position position="168"/>
    </location>
    <ligand>
        <name>ATP</name>
        <dbReference type="ChEBI" id="CHEBI:30616"/>
        <label>1</label>
    </ligand>
</feature>
<feature type="binding site" evidence="16">
    <location>
        <position position="283"/>
    </location>
    <ligand>
        <name>Mn(2+)</name>
        <dbReference type="ChEBI" id="CHEBI:29035"/>
        <label>1</label>
    </ligand>
</feature>
<feature type="binding site" evidence="16">
    <location>
        <position position="833"/>
    </location>
    <ligand>
        <name>Mn(2+)</name>
        <dbReference type="ChEBI" id="CHEBI:29035"/>
        <label>4</label>
    </ligand>
</feature>
<comment type="cofactor">
    <cofactor evidence="16">
        <name>Mg(2+)</name>
        <dbReference type="ChEBI" id="CHEBI:18420"/>
    </cofactor>
    <cofactor evidence="16">
        <name>Mn(2+)</name>
        <dbReference type="ChEBI" id="CHEBI:29035"/>
    </cofactor>
    <text evidence="16">Binds 4 Mg(2+) or Mn(2+) ions per subunit.</text>
</comment>
<comment type="similarity">
    <text evidence="3 16">Belongs to the CarB family.</text>
</comment>
<dbReference type="eggNOG" id="COG0458">
    <property type="taxonomic scope" value="Bacteria"/>
</dbReference>
<dbReference type="OrthoDB" id="9804197at2"/>
<feature type="domain" description="MGS-like" evidence="18">
    <location>
        <begin position="927"/>
        <end position="1057"/>
    </location>
</feature>
<dbReference type="HOGENOM" id="CLU_000513_1_0_9"/>
<proteinExistence type="inferred from homology"/>
<evidence type="ECO:0000313" key="19">
    <source>
        <dbReference type="EMBL" id="AFM42597.1"/>
    </source>
</evidence>
<dbReference type="GO" id="GO:0046872">
    <property type="term" value="F:metal ion binding"/>
    <property type="evidence" value="ECO:0007669"/>
    <property type="project" value="UniProtKB-KW"/>
</dbReference>
<dbReference type="NCBIfam" id="TIGR01369">
    <property type="entry name" value="CPSaseII_lrg"/>
    <property type="match status" value="1"/>
</dbReference>
<feature type="binding site" evidence="16">
    <location>
        <position position="174"/>
    </location>
    <ligand>
        <name>ATP</name>
        <dbReference type="ChEBI" id="CHEBI:30616"/>
        <label>1</label>
    </ligand>
</feature>
<comment type="caution">
    <text evidence="16">Lacks conserved residue(s) required for the propagation of feature annotation.</text>
</comment>
<feature type="binding site" evidence="16">
    <location>
        <position position="778"/>
    </location>
    <ligand>
        <name>ATP</name>
        <dbReference type="ChEBI" id="CHEBI:30616"/>
        <label>2</label>
    </ligand>
</feature>
<dbReference type="Gene3D" id="3.40.50.20">
    <property type="match status" value="2"/>
</dbReference>
<feature type="binding site" evidence="16">
    <location>
        <position position="297"/>
    </location>
    <ligand>
        <name>Mn(2+)</name>
        <dbReference type="ChEBI" id="CHEBI:29035"/>
        <label>2</label>
    </ligand>
</feature>
<dbReference type="NCBIfam" id="NF009455">
    <property type="entry name" value="PRK12815.1"/>
    <property type="match status" value="1"/>
</dbReference>
<evidence type="ECO:0000259" key="17">
    <source>
        <dbReference type="PROSITE" id="PS50975"/>
    </source>
</evidence>
<dbReference type="UniPathway" id="UPA00070">
    <property type="reaction ID" value="UER00115"/>
</dbReference>
<feature type="domain" description="ATP-grasp" evidence="17">
    <location>
        <begin position="670"/>
        <end position="860"/>
    </location>
</feature>
<dbReference type="FunFam" id="1.10.1030.10:FF:000002">
    <property type="entry name" value="Carbamoyl-phosphate synthase large chain"/>
    <property type="match status" value="1"/>
</dbReference>
<feature type="binding site" evidence="16">
    <location>
        <position position="299"/>
    </location>
    <ligand>
        <name>Mg(2+)</name>
        <dbReference type="ChEBI" id="CHEBI:18420"/>
        <label>2</label>
    </ligand>
</feature>
<feature type="binding site" evidence="16">
    <location>
        <position position="706"/>
    </location>
    <ligand>
        <name>ATP</name>
        <dbReference type="ChEBI" id="CHEBI:30616"/>
        <label>2</label>
    </ligand>
</feature>
<feature type="region of interest" description="Allosteric domain" evidence="16">
    <location>
        <begin position="929"/>
        <end position="1057"/>
    </location>
</feature>
<feature type="binding site" evidence="16">
    <location>
        <position position="777"/>
    </location>
    <ligand>
        <name>ATP</name>
        <dbReference type="ChEBI" id="CHEBI:30616"/>
        <label>2</label>
    </ligand>
</feature>
<dbReference type="PROSITE" id="PS50975">
    <property type="entry name" value="ATP_GRASP"/>
    <property type="match status" value="2"/>
</dbReference>
<evidence type="ECO:0000256" key="3">
    <source>
        <dbReference type="ARBA" id="ARBA00009799"/>
    </source>
</evidence>
<feature type="binding site" evidence="16">
    <location>
        <position position="297"/>
    </location>
    <ligand>
        <name>Mg(2+)</name>
        <dbReference type="ChEBI" id="CHEBI:18420"/>
        <label>2</label>
    </ligand>
</feature>
<feature type="domain" description="ATP-grasp" evidence="17">
    <location>
        <begin position="132"/>
        <end position="326"/>
    </location>
</feature>
<comment type="pathway">
    <text evidence="16">Pyrimidine metabolism; UMP biosynthesis via de novo pathway; (S)-dihydroorotate from bicarbonate: step 1/3.</text>
</comment>
<dbReference type="CDD" id="cd01424">
    <property type="entry name" value="MGS_CPS_II"/>
    <property type="match status" value="1"/>
</dbReference>
<protein>
    <recommendedName>
        <fullName evidence="16">Carbamoyl phosphate synthase large chain</fullName>
        <ecNumber evidence="16">6.3.4.16</ecNumber>
        <ecNumber evidence="16">6.3.5.5</ecNumber>
    </recommendedName>
    <alternativeName>
        <fullName evidence="16">Carbamoyl phosphate synthetase ammonia chain</fullName>
    </alternativeName>
</protein>
<evidence type="ECO:0000256" key="1">
    <source>
        <dbReference type="ARBA" id="ARBA00001936"/>
    </source>
</evidence>
<dbReference type="HAMAP" id="MF_01210_B">
    <property type="entry name" value="CPSase_L_chain_B"/>
    <property type="match status" value="1"/>
</dbReference>
<dbReference type="EC" id="6.3.4.16" evidence="16"/>
<keyword evidence="12 16" id="KW-0665">Pyrimidine biosynthesis</keyword>
<feature type="binding site" evidence="16">
    <location>
        <position position="819"/>
    </location>
    <ligand>
        <name>Mn(2+)</name>
        <dbReference type="ChEBI" id="CHEBI:29035"/>
        <label>3</label>
    </ligand>
</feature>
<feature type="binding site" evidence="16">
    <location>
        <position position="209"/>
    </location>
    <ligand>
        <name>ATP</name>
        <dbReference type="ChEBI" id="CHEBI:30616"/>
        <label>1</label>
    </ligand>
</feature>
<organism evidence="19 20">
    <name type="scientific">Desulfosporosinus acidiphilus (strain DSM 22704 / JCM 16185 / SJ4)</name>
    <dbReference type="NCBI Taxonomy" id="646529"/>
    <lineage>
        <taxon>Bacteria</taxon>
        <taxon>Bacillati</taxon>
        <taxon>Bacillota</taxon>
        <taxon>Clostridia</taxon>
        <taxon>Eubacteriales</taxon>
        <taxon>Desulfitobacteriaceae</taxon>
        <taxon>Desulfosporosinus</taxon>
    </lineage>
</organism>
<dbReference type="FunFam" id="3.40.50.20:FF:000001">
    <property type="entry name" value="Carbamoyl-phosphate synthase large chain"/>
    <property type="match status" value="1"/>
</dbReference>
<dbReference type="InterPro" id="IPR058047">
    <property type="entry name" value="CPSase_preATP-grasp"/>
</dbReference>
<dbReference type="InterPro" id="IPR013815">
    <property type="entry name" value="ATP_grasp_subdomain_1"/>
</dbReference>
<comment type="subunit">
    <text evidence="16">Composed of two chains; the small (or glutamine) chain promotes the hydrolysis of glutamine to ammonia, which is used by the large (or ammonia) chain to synthesize carbamoyl phosphate. Tetramer of heterodimers (alpha,beta)4.</text>
</comment>
<keyword evidence="10 16" id="KW-0067">ATP-binding</keyword>
<keyword evidence="11" id="KW-0460">Magnesium</keyword>
<dbReference type="EC" id="6.3.5.5" evidence="16"/>
<evidence type="ECO:0000256" key="12">
    <source>
        <dbReference type="ARBA" id="ARBA00022975"/>
    </source>
</evidence>
<evidence type="ECO:0000256" key="14">
    <source>
        <dbReference type="ARBA" id="ARBA00047359"/>
    </source>
</evidence>
<evidence type="ECO:0000313" key="20">
    <source>
        <dbReference type="Proteomes" id="UP000002892"/>
    </source>
</evidence>
<keyword evidence="6 16" id="KW-0028">Amino-acid biosynthesis</keyword>
<feature type="binding site" evidence="16">
    <location>
        <position position="297"/>
    </location>
    <ligand>
        <name>Mn(2+)</name>
        <dbReference type="ChEBI" id="CHEBI:29035"/>
        <label>1</label>
    </ligand>
</feature>
<gene>
    <name evidence="16" type="primary">carB</name>
    <name evidence="19" type="ordered locus">Desaci_3716</name>
</gene>
<feature type="binding site" evidence="16">
    <location>
        <position position="819"/>
    </location>
    <ligand>
        <name>Mg(2+)</name>
        <dbReference type="ChEBI" id="CHEBI:18420"/>
        <label>3</label>
    </ligand>
</feature>
<dbReference type="GO" id="GO:0044205">
    <property type="term" value="P:'de novo' UMP biosynthetic process"/>
    <property type="evidence" value="ECO:0007669"/>
    <property type="project" value="UniProtKB-UniRule"/>
</dbReference>
<dbReference type="SUPFAM" id="SSF56059">
    <property type="entry name" value="Glutathione synthetase ATP-binding domain-like"/>
    <property type="match status" value="2"/>
</dbReference>
<evidence type="ECO:0000259" key="18">
    <source>
        <dbReference type="PROSITE" id="PS51855"/>
    </source>
</evidence>
<dbReference type="SMART" id="SM01096">
    <property type="entry name" value="CPSase_L_D3"/>
    <property type="match status" value="1"/>
</dbReference>
<dbReference type="GO" id="GO:0004087">
    <property type="term" value="F:carbamoyl-phosphate synthase (ammonia) activity"/>
    <property type="evidence" value="ECO:0007669"/>
    <property type="project" value="UniProtKB-EC"/>
</dbReference>
<feature type="binding site" evidence="16">
    <location>
        <position position="175"/>
    </location>
    <ligand>
        <name>ATP</name>
        <dbReference type="ChEBI" id="CHEBI:30616"/>
        <label>1</label>
    </ligand>
</feature>
<keyword evidence="13" id="KW-0464">Manganese</keyword>
<name>I4D9X3_DESAJ</name>
<feature type="region of interest" description="Carbamoyl phosphate synthetic domain" evidence="16">
    <location>
        <begin position="546"/>
        <end position="928"/>
    </location>
</feature>
<dbReference type="PROSITE" id="PS00866">
    <property type="entry name" value="CPSASE_1"/>
    <property type="match status" value="2"/>
</dbReference>
<dbReference type="InterPro" id="IPR005480">
    <property type="entry name" value="CPSase_lsu_oligo"/>
</dbReference>
<feature type="binding site" evidence="16">
    <location>
        <position position="779"/>
    </location>
    <ligand>
        <name>ATP</name>
        <dbReference type="ChEBI" id="CHEBI:30616"/>
        <label>2</label>
    </ligand>
</feature>
<evidence type="ECO:0000256" key="8">
    <source>
        <dbReference type="ARBA" id="ARBA00022737"/>
    </source>
</evidence>
<dbReference type="EMBL" id="CP003639">
    <property type="protein sequence ID" value="AFM42597.1"/>
    <property type="molecule type" value="Genomic_DNA"/>
</dbReference>
<dbReference type="InterPro" id="IPR011761">
    <property type="entry name" value="ATP-grasp"/>
</dbReference>
<dbReference type="Pfam" id="PF02787">
    <property type="entry name" value="CPSase_L_D3"/>
    <property type="match status" value="1"/>
</dbReference>
<dbReference type="PROSITE" id="PS51855">
    <property type="entry name" value="MGS"/>
    <property type="match status" value="1"/>
</dbReference>
<comment type="cofactor">
    <cofactor evidence="1">
        <name>Mn(2+)</name>
        <dbReference type="ChEBI" id="CHEBI:29035"/>
    </cofactor>
</comment>
<feature type="binding site" evidence="16">
    <location>
        <position position="831"/>
    </location>
    <ligand>
        <name>Mg(2+)</name>
        <dbReference type="ChEBI" id="CHEBI:18420"/>
        <label>4</label>
    </ligand>
</feature>
<dbReference type="GO" id="GO:0004088">
    <property type="term" value="F:carbamoyl-phosphate synthase (glutamine-hydrolyzing) activity"/>
    <property type="evidence" value="ECO:0007669"/>
    <property type="project" value="UniProtKB-UniRule"/>
</dbReference>
<dbReference type="UniPathway" id="UPA00068">
    <property type="reaction ID" value="UER00171"/>
</dbReference>
<comment type="pathway">
    <text evidence="2 16">Amino-acid biosynthesis; L-arginine biosynthesis; carbamoyl phosphate from bicarbonate: step 1/1.</text>
</comment>
<feature type="binding site" evidence="16">
    <location>
        <position position="776"/>
    </location>
    <ligand>
        <name>ATP</name>
        <dbReference type="ChEBI" id="CHEBI:30616"/>
        <label>2</label>
    </ligand>
</feature>
<dbReference type="HAMAP" id="MF_01210_A">
    <property type="entry name" value="CPSase_L_chain_A"/>
    <property type="match status" value="1"/>
</dbReference>
<keyword evidence="8 16" id="KW-0677">Repeat</keyword>
<dbReference type="SUPFAM" id="SSF48108">
    <property type="entry name" value="Carbamoyl phosphate synthetase, large subunit connection domain"/>
    <property type="match status" value="1"/>
</dbReference>
<keyword evidence="7" id="KW-0479">Metal-binding</keyword>
<dbReference type="GO" id="GO:0006541">
    <property type="term" value="P:glutamine metabolic process"/>
    <property type="evidence" value="ECO:0007669"/>
    <property type="project" value="TreeGrafter"/>
</dbReference>
<keyword evidence="20" id="KW-1185">Reference proteome</keyword>
<feature type="binding site" evidence="16">
    <location>
        <position position="833"/>
    </location>
    <ligand>
        <name>Mg(2+)</name>
        <dbReference type="ChEBI" id="CHEBI:18420"/>
        <label>4</label>
    </ligand>
</feature>
<accession>I4D9X3</accession>
<dbReference type="InterPro" id="IPR016185">
    <property type="entry name" value="PreATP-grasp_dom_sf"/>
</dbReference>
<dbReference type="InterPro" id="IPR006275">
    <property type="entry name" value="CPSase_lsu"/>
</dbReference>
<dbReference type="Gene3D" id="3.30.470.20">
    <property type="entry name" value="ATP-grasp fold, B domain"/>
    <property type="match status" value="2"/>
</dbReference>
<feature type="binding site" evidence="16">
    <location>
        <position position="299"/>
    </location>
    <ligand>
        <name>Mn(2+)</name>
        <dbReference type="ChEBI" id="CHEBI:29035"/>
        <label>2</label>
    </ligand>
</feature>
<dbReference type="FunFam" id="3.30.470.20:FF:000001">
    <property type="entry name" value="Carbamoyl-phosphate synthase large chain"/>
    <property type="match status" value="1"/>
</dbReference>
<evidence type="ECO:0000256" key="4">
    <source>
        <dbReference type="ARBA" id="ARBA00022571"/>
    </source>
</evidence>
<dbReference type="AlphaFoldDB" id="I4D9X3"/>
<feature type="binding site" evidence="16">
    <location>
        <position position="283"/>
    </location>
    <ligand>
        <name>Mg(2+)</name>
        <dbReference type="ChEBI" id="CHEBI:18420"/>
        <label>1</label>
    </ligand>
</feature>
<feature type="region of interest" description="Carboxyphosphate synthetic domain" evidence="16">
    <location>
        <begin position="1"/>
        <end position="400"/>
    </location>
</feature>
<feature type="binding site" evidence="16">
    <location>
        <position position="283"/>
    </location>
    <ligand>
        <name>ATP</name>
        <dbReference type="ChEBI" id="CHEBI:30616"/>
        <label>1</label>
    </ligand>
</feature>
<dbReference type="InterPro" id="IPR011607">
    <property type="entry name" value="MGS-like_dom"/>
</dbReference>
<feature type="binding site" evidence="16">
    <location>
        <position position="831"/>
    </location>
    <ligand>
        <name>Mg(2+)</name>
        <dbReference type="ChEBI" id="CHEBI:18420"/>
        <label>3</label>
    </ligand>
</feature>
<evidence type="ECO:0000256" key="7">
    <source>
        <dbReference type="ARBA" id="ARBA00022723"/>
    </source>
</evidence>
<dbReference type="PANTHER" id="PTHR11405:SF53">
    <property type="entry name" value="CARBAMOYL-PHOSPHATE SYNTHASE [AMMONIA], MITOCHONDRIAL"/>
    <property type="match status" value="1"/>
</dbReference>
<dbReference type="Pfam" id="PF02142">
    <property type="entry name" value="MGS"/>
    <property type="match status" value="1"/>
</dbReference>
<dbReference type="FunFam" id="3.30.470.20:FF:000026">
    <property type="entry name" value="Carbamoyl-phosphate synthase large chain"/>
    <property type="match status" value="1"/>
</dbReference>
<feature type="binding site" evidence="16">
    <location>
        <position position="297"/>
    </location>
    <ligand>
        <name>Mg(2+)</name>
        <dbReference type="ChEBI" id="CHEBI:18420"/>
        <label>1</label>
    </ligand>
</feature>
<dbReference type="PRINTS" id="PR00098">
    <property type="entry name" value="CPSASE"/>
</dbReference>
<comment type="catalytic activity">
    <reaction evidence="14 16">
        <text>hydrogencarbonate + NH4(+) + 2 ATP = carbamoyl phosphate + 2 ADP + phosphate + 2 H(+)</text>
        <dbReference type="Rhea" id="RHEA:18029"/>
        <dbReference type="ChEBI" id="CHEBI:15378"/>
        <dbReference type="ChEBI" id="CHEBI:17544"/>
        <dbReference type="ChEBI" id="CHEBI:28938"/>
        <dbReference type="ChEBI" id="CHEBI:30616"/>
        <dbReference type="ChEBI" id="CHEBI:43474"/>
        <dbReference type="ChEBI" id="CHEBI:58228"/>
        <dbReference type="ChEBI" id="CHEBI:456216"/>
        <dbReference type="EC" id="6.3.4.16"/>
    </reaction>
</comment>
<dbReference type="SMART" id="SM00851">
    <property type="entry name" value="MGS"/>
    <property type="match status" value="1"/>
</dbReference>
<keyword evidence="5 16" id="KW-0436">Ligase</keyword>
<dbReference type="NCBIfam" id="NF003671">
    <property type="entry name" value="PRK05294.1"/>
    <property type="match status" value="1"/>
</dbReference>
<dbReference type="SUPFAM" id="SSF52440">
    <property type="entry name" value="PreATP-grasp domain"/>
    <property type="match status" value="2"/>
</dbReference>
<dbReference type="GO" id="GO:0005524">
    <property type="term" value="F:ATP binding"/>
    <property type="evidence" value="ECO:0007669"/>
    <property type="project" value="UniProtKB-UniRule"/>
</dbReference>
<feature type="binding site" evidence="16">
    <location>
        <position position="214"/>
    </location>
    <ligand>
        <name>ATP</name>
        <dbReference type="ChEBI" id="CHEBI:30616"/>
        <label>1</label>
    </ligand>
</feature>
<keyword evidence="9 16" id="KW-0547">Nucleotide-binding</keyword>
<reference evidence="19 20" key="1">
    <citation type="journal article" date="2012" name="J. Bacteriol.">
        <title>Complete genome sequences of Desulfosporosinus orientis DSM765T, Desulfosporosinus youngiae DSM17734T, Desulfosporosinus meridiei DSM13257T, and Desulfosporosinus acidiphilus DSM22704T.</title>
        <authorList>
            <person name="Pester M."/>
            <person name="Brambilla E."/>
            <person name="Alazard D."/>
            <person name="Rattei T."/>
            <person name="Weinmaier T."/>
            <person name="Han J."/>
            <person name="Lucas S."/>
            <person name="Lapidus A."/>
            <person name="Cheng J.F."/>
            <person name="Goodwin L."/>
            <person name="Pitluck S."/>
            <person name="Peters L."/>
            <person name="Ovchinnikova G."/>
            <person name="Teshima H."/>
            <person name="Detter J.C."/>
            <person name="Han C.S."/>
            <person name="Tapia R."/>
            <person name="Land M.L."/>
            <person name="Hauser L."/>
            <person name="Kyrpides N.C."/>
            <person name="Ivanova N.N."/>
            <person name="Pagani I."/>
            <person name="Huntmann M."/>
            <person name="Wei C.L."/>
            <person name="Davenport K.W."/>
            <person name="Daligault H."/>
            <person name="Chain P.S."/>
            <person name="Chen A."/>
            <person name="Mavromatis K."/>
            <person name="Markowitz V."/>
            <person name="Szeto E."/>
            <person name="Mikhailova N."/>
            <person name="Pati A."/>
            <person name="Wagner M."/>
            <person name="Woyke T."/>
            <person name="Ollivier B."/>
            <person name="Klenk H.P."/>
            <person name="Spring S."/>
            <person name="Loy A."/>
        </authorList>
    </citation>
    <scope>NUCLEOTIDE SEQUENCE [LARGE SCALE GENOMIC DNA]</scope>
    <source>
        <strain evidence="20">DSM 22704 / JCM 16185 / SJ4</strain>
    </source>
</reference>
<feature type="binding site" evidence="16">
    <location>
        <position position="831"/>
    </location>
    <ligand>
        <name>ATP</name>
        <dbReference type="ChEBI" id="CHEBI:30616"/>
        <label>2</label>
    </ligand>
</feature>
<evidence type="ECO:0000256" key="6">
    <source>
        <dbReference type="ARBA" id="ARBA00022605"/>
    </source>
</evidence>
<feature type="binding site" evidence="16">
    <location>
        <position position="745"/>
    </location>
    <ligand>
        <name>ATP</name>
        <dbReference type="ChEBI" id="CHEBI:30616"/>
        <label>2</label>
    </ligand>
</feature>
<keyword evidence="4 16" id="KW-0055">Arginine biosynthesis</keyword>
<dbReference type="InterPro" id="IPR005483">
    <property type="entry name" value="CPSase_dom"/>
</dbReference>
<evidence type="ECO:0000256" key="9">
    <source>
        <dbReference type="ARBA" id="ARBA00022741"/>
    </source>
</evidence>
<evidence type="ECO:0000256" key="15">
    <source>
        <dbReference type="ARBA" id="ARBA00048816"/>
    </source>
</evidence>
<dbReference type="PANTHER" id="PTHR11405">
    <property type="entry name" value="CARBAMOYLTRANSFERASE FAMILY MEMBER"/>
    <property type="match status" value="1"/>
</dbReference>
<feature type="binding site" evidence="16">
    <location>
        <position position="297"/>
    </location>
    <ligand>
        <name>ATP</name>
        <dbReference type="ChEBI" id="CHEBI:30616"/>
        <label>1</label>
    </ligand>
</feature>
<dbReference type="InterPro" id="IPR036897">
    <property type="entry name" value="CarbamoylP_synth_lsu_oligo_sf"/>
</dbReference>
<dbReference type="FunFam" id="3.40.50.20:FF:000002">
    <property type="entry name" value="Carbamoyl-phosphate synthase large chain"/>
    <property type="match status" value="1"/>
</dbReference>
<dbReference type="STRING" id="646529.Desaci_3716"/>
<dbReference type="Gene3D" id="3.30.1490.20">
    <property type="entry name" value="ATP-grasp fold, A domain"/>
    <property type="match status" value="1"/>
</dbReference>
<feature type="binding site" evidence="16">
    <location>
        <position position="751"/>
    </location>
    <ligand>
        <name>ATP</name>
        <dbReference type="ChEBI" id="CHEBI:30616"/>
        <label>2</label>
    </ligand>
</feature>
<feature type="binding site" evidence="16">
    <location>
        <position position="747"/>
    </location>
    <ligand>
        <name>ATP</name>
        <dbReference type="ChEBI" id="CHEBI:30616"/>
        <label>2</label>
    </ligand>
</feature>
<evidence type="ECO:0000256" key="11">
    <source>
        <dbReference type="ARBA" id="ARBA00022842"/>
    </source>
</evidence>
<feature type="binding site" evidence="16">
    <location>
        <position position="241"/>
    </location>
    <ligand>
        <name>ATP</name>
        <dbReference type="ChEBI" id="CHEBI:30616"/>
        <label>1</label>
    </ligand>
</feature>
<evidence type="ECO:0000256" key="5">
    <source>
        <dbReference type="ARBA" id="ARBA00022598"/>
    </source>
</evidence>
<feature type="binding site" evidence="16">
    <location>
        <position position="207"/>
    </location>
    <ligand>
        <name>ATP</name>
        <dbReference type="ChEBI" id="CHEBI:30616"/>
        <label>1</label>
    </ligand>
</feature>
<dbReference type="InterPro" id="IPR036914">
    <property type="entry name" value="MGS-like_dom_sf"/>
</dbReference>
<feature type="binding site" evidence="16">
    <location>
        <position position="831"/>
    </location>
    <ligand>
        <name>Mn(2+)</name>
        <dbReference type="ChEBI" id="CHEBI:29035"/>
        <label>4</label>
    </ligand>
</feature>
<dbReference type="SUPFAM" id="SSF52335">
    <property type="entry name" value="Methylglyoxal synthase-like"/>
    <property type="match status" value="1"/>
</dbReference>
<evidence type="ECO:0000256" key="2">
    <source>
        <dbReference type="ARBA" id="ARBA00005077"/>
    </source>
</evidence>
<dbReference type="InterPro" id="IPR033937">
    <property type="entry name" value="MGS_CPS_CarB"/>
</dbReference>
<feature type="binding site" evidence="16">
    <location>
        <position position="242"/>
    </location>
    <ligand>
        <name>ATP</name>
        <dbReference type="ChEBI" id="CHEBI:30616"/>
        <label>1</label>
    </ligand>
</feature>
<feature type="binding site" evidence="16">
    <location>
        <position position="831"/>
    </location>
    <ligand>
        <name>Mn(2+)</name>
        <dbReference type="ChEBI" id="CHEBI:29035"/>
        <label>3</label>
    </ligand>
</feature>
<evidence type="ECO:0000256" key="13">
    <source>
        <dbReference type="ARBA" id="ARBA00023211"/>
    </source>
</evidence>
<comment type="catalytic activity">
    <reaction evidence="15 16">
        <text>hydrogencarbonate + L-glutamine + 2 ATP + H2O = carbamoyl phosphate + L-glutamate + 2 ADP + phosphate + 2 H(+)</text>
        <dbReference type="Rhea" id="RHEA:18633"/>
        <dbReference type="ChEBI" id="CHEBI:15377"/>
        <dbReference type="ChEBI" id="CHEBI:15378"/>
        <dbReference type="ChEBI" id="CHEBI:17544"/>
        <dbReference type="ChEBI" id="CHEBI:29985"/>
        <dbReference type="ChEBI" id="CHEBI:30616"/>
        <dbReference type="ChEBI" id="CHEBI:43474"/>
        <dbReference type="ChEBI" id="CHEBI:58228"/>
        <dbReference type="ChEBI" id="CHEBI:58359"/>
        <dbReference type="ChEBI" id="CHEBI:456216"/>
        <dbReference type="EC" id="6.3.5.5"/>
    </reaction>
</comment>
<dbReference type="Gene3D" id="3.40.50.1380">
    <property type="entry name" value="Methylglyoxal synthase-like domain"/>
    <property type="match status" value="1"/>
</dbReference>
<dbReference type="GO" id="GO:0006526">
    <property type="term" value="P:L-arginine biosynthetic process"/>
    <property type="evidence" value="ECO:0007669"/>
    <property type="project" value="UniProtKB-UniRule"/>
</dbReference>
<dbReference type="GO" id="GO:0005737">
    <property type="term" value="C:cytoplasm"/>
    <property type="evidence" value="ECO:0007669"/>
    <property type="project" value="TreeGrafter"/>
</dbReference>
<dbReference type="Proteomes" id="UP000002892">
    <property type="component" value="Chromosome"/>
</dbReference>
<dbReference type="RefSeq" id="WP_014828585.1">
    <property type="nucleotide sequence ID" value="NC_018068.1"/>
</dbReference>
<feature type="binding site" evidence="16">
    <location>
        <position position="240"/>
    </location>
    <ligand>
        <name>ATP</name>
        <dbReference type="ChEBI" id="CHEBI:30616"/>
        <label>1</label>
    </ligand>
</feature>
<comment type="function">
    <text evidence="16">Large subunit of the glutamine-dependent carbamoyl phosphate synthetase (CPSase). CPSase catalyzes the formation of carbamoyl phosphate from the ammonia moiety of glutamine, carbonate, and phosphate donated by ATP, constituting the first step of 2 biosynthetic pathways, one leading to arginine and/or urea and the other to pyrimidine nucleotides. The large subunit (synthetase) binds the substrates ammonia (free or transferred from glutamine from the small subunit), hydrogencarbonate and ATP and carries out an ATP-coupled ligase reaction, activating hydrogencarbonate by forming carboxy phosphate which reacts with ammonia to form carbamoyl phosphate.</text>
</comment>
<comment type="domain">
    <text evidence="16">The large subunit is composed of 2 ATP-grasp domains that are involved in binding the 2 ATP molecules needed for carbamoyl phosphate synthesis. The N-terminal ATP-grasp domain (referred to as the carboxyphosphate synthetic component) catalyzes the ATP-dependent phosphorylation of hydrogencarbonate to carboxyphosphate and the subsequent nucleophilic attack by ammonia to form a carbamate intermediate. The C-terminal ATP-grasp domain (referred to as the carbamoyl phosphate synthetic component) then catalyzes the phosphorylation of carbamate with the second ATP to form the end product carbamoyl phosphate. The reactive and unstable enzyme intermediates are sequentially channeled from one active site to the next through the interior of the protein over a distance of at least 96 A.</text>
</comment>
<dbReference type="PROSITE" id="PS00867">
    <property type="entry name" value="CPSASE_2"/>
    <property type="match status" value="2"/>
</dbReference>
<dbReference type="InterPro" id="IPR005479">
    <property type="entry name" value="CPAse_ATP-bd"/>
</dbReference>
<dbReference type="Pfam" id="PF25596">
    <property type="entry name" value="CPSase_L_D1"/>
    <property type="match status" value="2"/>
</dbReference>
<evidence type="ECO:0000256" key="10">
    <source>
        <dbReference type="ARBA" id="ARBA00022840"/>
    </source>
</evidence>
<feature type="binding site" evidence="16">
    <location>
        <position position="819"/>
    </location>
    <ligand>
        <name>ATP</name>
        <dbReference type="ChEBI" id="CHEBI:30616"/>
        <label>2</label>
    </ligand>
</feature>
<sequence>MPKKEWKKVLVIGSGPIIIGQAAEFDYAGTQACRAIREEGIEVILVNSNPATIMTDRETADRIYIEPLTVESVERIIERERPDGLIPTMGGQTGLNLAYQLAKRGVLERCGTTLMGTSLQSIDQAEDRESFRGLMQRLGEPIPESKIVDNIEDALEFAGQTGYPLIVRPAFTLGGTGGGIVESNEELEQVAQSGLQASLIGQILVERSVAGWKEVEFEVLRDGLGNCITICHMENMDPVGVHTGDSIVVAPCQTLTDREVQMLRSASRRIVNGLGIEGGCNVQFALHPSRMEYVVIEVNPRLSRSSALASKATGYPIAKVAAKIALGYALTELKNAVTGKTSACFEPALDYVVVKIPRWPFDKFTDADRKLGTQMKATGEVMGIGRNLETALLKAIRSLDIKVSGVLMKELENLSDQDLKTACQQPDDRELFVLAEGIRRGWPLEELAELTGWNSYFLMILQRLVDFGGNLKISSWDAETLSKGKRLGFSDTEIADFWNTTEDEIYLFRRKNKILPVFKMVDTCAGEFEATTPYFYSSYDVEDEGEVHKRPKVVVLGSGPIRIGQGIEFDYCSVHAVLALRRRGYESIIVNNNPETVSTDFDTADRLYFEPLTLEDVSAILDKEQPEGVIVQFGGQTAISLAGSLERRGYRILGTSVENIDRAEERGTFDRVLQELGAKRPRGGGARTMAEVRQVAERIGFPLVVRPSYVLGGRAMEIVYAEKELELVVKRAFSASSDQEIWMDQYLLGKEVEVDAISDGENVFIPGIMEHLERAGVHSGDSIAVYPPQSLEEEMQKRIIALTESLARSLQIKGLINIQYVIYRKELFVLEVNPRSSRTVPFLSKVTGVPIVDWGTQVILGRRWEEIGIPHGIWPLENRVAVKAPVFSFSKLQKVEPSLGPEMKSTGEVMGMDKTYEKALYKALLSMGLSFTTYGTVLVTLADRDKEEGVDLVRRFEELGFRILATAGTARYLTNKGIRVEPIAKLHDGSNEIIDGIRKHKIRYVINSTTHGRVQESDGFAIRRAAVEYGIPCFTSLDTAAALLHVLESISPSLLPL</sequence>
<evidence type="ECO:0000256" key="16">
    <source>
        <dbReference type="HAMAP-Rule" id="MF_01210"/>
    </source>
</evidence>
<dbReference type="Pfam" id="PF02786">
    <property type="entry name" value="CPSase_L_D2"/>
    <property type="match status" value="2"/>
</dbReference>